<organism evidence="2 3">
    <name type="scientific">Heterodera schachtii</name>
    <name type="common">Sugarbeet cyst nematode worm</name>
    <name type="synonym">Tylenchus schachtii</name>
    <dbReference type="NCBI Taxonomy" id="97005"/>
    <lineage>
        <taxon>Eukaryota</taxon>
        <taxon>Metazoa</taxon>
        <taxon>Ecdysozoa</taxon>
        <taxon>Nematoda</taxon>
        <taxon>Chromadorea</taxon>
        <taxon>Rhabditida</taxon>
        <taxon>Tylenchina</taxon>
        <taxon>Tylenchomorpha</taxon>
        <taxon>Tylenchoidea</taxon>
        <taxon>Heteroderidae</taxon>
        <taxon>Heteroderinae</taxon>
        <taxon>Heterodera</taxon>
    </lineage>
</organism>
<dbReference type="InterPro" id="IPR007727">
    <property type="entry name" value="Spo12"/>
</dbReference>
<evidence type="ECO:0000313" key="3">
    <source>
        <dbReference type="Proteomes" id="UP001620645"/>
    </source>
</evidence>
<feature type="compositionally biased region" description="Basic and acidic residues" evidence="1">
    <location>
        <begin position="176"/>
        <end position="217"/>
    </location>
</feature>
<feature type="region of interest" description="Disordered" evidence="1">
    <location>
        <begin position="142"/>
        <end position="223"/>
    </location>
</feature>
<feature type="compositionally biased region" description="Polar residues" evidence="1">
    <location>
        <begin position="36"/>
        <end position="46"/>
    </location>
</feature>
<feature type="region of interest" description="Disordered" evidence="1">
    <location>
        <begin position="1"/>
        <end position="65"/>
    </location>
</feature>
<dbReference type="Proteomes" id="UP001620645">
    <property type="component" value="Unassembled WGS sequence"/>
</dbReference>
<protein>
    <submittedName>
        <fullName evidence="2">Uncharacterized protein</fullName>
    </submittedName>
</protein>
<feature type="region of interest" description="Disordered" evidence="1">
    <location>
        <begin position="112"/>
        <end position="131"/>
    </location>
</feature>
<evidence type="ECO:0000256" key="1">
    <source>
        <dbReference type="SAM" id="MobiDB-lite"/>
    </source>
</evidence>
<keyword evidence="3" id="KW-1185">Reference proteome</keyword>
<feature type="compositionally biased region" description="Basic and acidic residues" evidence="1">
    <location>
        <begin position="12"/>
        <end position="31"/>
    </location>
</feature>
<feature type="compositionally biased region" description="Acidic residues" evidence="1">
    <location>
        <begin position="163"/>
        <end position="175"/>
    </location>
</feature>
<comment type="caution">
    <text evidence="2">The sequence shown here is derived from an EMBL/GenBank/DDBJ whole genome shotgun (WGS) entry which is preliminary data.</text>
</comment>
<reference evidence="2 3" key="1">
    <citation type="submission" date="2024-10" db="EMBL/GenBank/DDBJ databases">
        <authorList>
            <person name="Kim D."/>
        </authorList>
    </citation>
    <scope>NUCLEOTIDE SEQUENCE [LARGE SCALE GENOMIC DNA]</scope>
    <source>
        <strain evidence="2">Taebaek</strain>
    </source>
</reference>
<dbReference type="AlphaFoldDB" id="A0ABD2HT47"/>
<accession>A0ABD2HT47</accession>
<sequence>MSNQSAAELADEYERVDGEAIKSNQDRRTEAEQENDSGQFVVSTPSKMDESEDSGGEVTPEKELNVNAGVTPAIIKLRQSRTEFKVYSPSDQLFSPCTRKIEKNRLAGTFSQPQLFRTRPPLLPPSHASTRFSTVGCSTVGSNRMRNDGTVAPACTPQRLALDEEGEDSDDDGAETEQKHTQMEGVEHKHGHPEGDTRRIVDNAVKGEEKRKEKERTTSQSSK</sequence>
<proteinExistence type="predicted"/>
<dbReference type="EMBL" id="JBICCN010000427">
    <property type="protein sequence ID" value="KAL3069676.1"/>
    <property type="molecule type" value="Genomic_DNA"/>
</dbReference>
<name>A0ABD2HT47_HETSC</name>
<evidence type="ECO:0000313" key="2">
    <source>
        <dbReference type="EMBL" id="KAL3069676.1"/>
    </source>
</evidence>
<gene>
    <name evidence="2" type="ORF">niasHS_015910</name>
</gene>
<dbReference type="Pfam" id="PF05032">
    <property type="entry name" value="Spo12"/>
    <property type="match status" value="1"/>
</dbReference>